<dbReference type="Pfam" id="PF13499">
    <property type="entry name" value="EF-hand_7"/>
    <property type="match status" value="1"/>
</dbReference>
<dbReference type="Proteomes" id="UP001165122">
    <property type="component" value="Unassembled WGS sequence"/>
</dbReference>
<evidence type="ECO:0000259" key="5">
    <source>
        <dbReference type="PROSITE" id="PS50011"/>
    </source>
</evidence>
<feature type="compositionally biased region" description="Basic residues" evidence="4">
    <location>
        <begin position="2033"/>
        <end position="2042"/>
    </location>
</feature>
<dbReference type="PROSITE" id="PS50020">
    <property type="entry name" value="WW_DOMAIN_2"/>
    <property type="match status" value="2"/>
</dbReference>
<dbReference type="Gene3D" id="1.10.238.10">
    <property type="entry name" value="EF-hand"/>
    <property type="match status" value="1"/>
</dbReference>
<protein>
    <recommendedName>
        <fullName evidence="10">Calmodulin</fullName>
    </recommendedName>
</protein>
<name>A0A9W7CPP6_9STRA</name>
<feature type="region of interest" description="Disordered" evidence="4">
    <location>
        <begin position="463"/>
        <end position="519"/>
    </location>
</feature>
<dbReference type="InterPro" id="IPR011992">
    <property type="entry name" value="EF-hand-dom_pair"/>
</dbReference>
<dbReference type="PROSITE" id="PS50011">
    <property type="entry name" value="PROTEIN_KINASE_DOM"/>
    <property type="match status" value="1"/>
</dbReference>
<feature type="region of interest" description="Disordered" evidence="4">
    <location>
        <begin position="1077"/>
        <end position="1100"/>
    </location>
</feature>
<dbReference type="InterPro" id="IPR035892">
    <property type="entry name" value="C2_domain_sf"/>
</dbReference>
<feature type="compositionally biased region" description="Polar residues" evidence="4">
    <location>
        <begin position="61"/>
        <end position="87"/>
    </location>
</feature>
<dbReference type="Gene3D" id="2.60.40.150">
    <property type="entry name" value="C2 domain"/>
    <property type="match status" value="2"/>
</dbReference>
<dbReference type="CDD" id="cd00180">
    <property type="entry name" value="PKc"/>
    <property type="match status" value="1"/>
</dbReference>
<feature type="compositionally biased region" description="Basic residues" evidence="4">
    <location>
        <begin position="2050"/>
        <end position="2061"/>
    </location>
</feature>
<comment type="similarity">
    <text evidence="2">Belongs to the protein kinase superfamily. Ser/Thr protein kinase family. CDPK subfamily.</text>
</comment>
<dbReference type="Gene3D" id="1.10.510.10">
    <property type="entry name" value="Transferase(Phosphotransferase) domain 1"/>
    <property type="match status" value="1"/>
</dbReference>
<feature type="compositionally biased region" description="Polar residues" evidence="4">
    <location>
        <begin position="20"/>
        <end position="29"/>
    </location>
</feature>
<dbReference type="InterPro" id="IPR001202">
    <property type="entry name" value="WW_dom"/>
</dbReference>
<dbReference type="PROSITE" id="PS50222">
    <property type="entry name" value="EF_HAND_2"/>
    <property type="match status" value="2"/>
</dbReference>
<evidence type="ECO:0000256" key="4">
    <source>
        <dbReference type="SAM" id="MobiDB-lite"/>
    </source>
</evidence>
<feature type="compositionally biased region" description="Basic and acidic residues" evidence="4">
    <location>
        <begin position="2062"/>
        <end position="2072"/>
    </location>
</feature>
<keyword evidence="9" id="KW-1185">Reference proteome</keyword>
<dbReference type="GO" id="GO:0005524">
    <property type="term" value="F:ATP binding"/>
    <property type="evidence" value="ECO:0007669"/>
    <property type="project" value="InterPro"/>
</dbReference>
<evidence type="ECO:0000259" key="6">
    <source>
        <dbReference type="PROSITE" id="PS50020"/>
    </source>
</evidence>
<keyword evidence="3" id="KW-0175">Coiled coil</keyword>
<dbReference type="InterPro" id="IPR053235">
    <property type="entry name" value="Ser_Thr_kinase"/>
</dbReference>
<dbReference type="CDD" id="cd00201">
    <property type="entry name" value="WW"/>
    <property type="match status" value="2"/>
</dbReference>
<reference evidence="9" key="1">
    <citation type="journal article" date="2023" name="Commun. Biol.">
        <title>Genome analysis of Parmales, the sister group of diatoms, reveals the evolutionary specialization of diatoms from phago-mixotrophs to photoautotrophs.</title>
        <authorList>
            <person name="Ban H."/>
            <person name="Sato S."/>
            <person name="Yoshikawa S."/>
            <person name="Yamada K."/>
            <person name="Nakamura Y."/>
            <person name="Ichinomiya M."/>
            <person name="Sato N."/>
            <person name="Blanc-Mathieu R."/>
            <person name="Endo H."/>
            <person name="Kuwata A."/>
            <person name="Ogata H."/>
        </authorList>
    </citation>
    <scope>NUCLEOTIDE SEQUENCE [LARGE SCALE GENOMIC DNA]</scope>
    <source>
        <strain evidence="9">NIES 3700</strain>
    </source>
</reference>
<organism evidence="8 9">
    <name type="scientific">Triparma laevis f. longispina</name>
    <dbReference type="NCBI Taxonomy" id="1714387"/>
    <lineage>
        <taxon>Eukaryota</taxon>
        <taxon>Sar</taxon>
        <taxon>Stramenopiles</taxon>
        <taxon>Ochrophyta</taxon>
        <taxon>Bolidophyceae</taxon>
        <taxon>Parmales</taxon>
        <taxon>Triparmaceae</taxon>
        <taxon>Triparma</taxon>
    </lineage>
</organism>
<feature type="region of interest" description="Disordered" evidence="4">
    <location>
        <begin position="988"/>
        <end position="1054"/>
    </location>
</feature>
<dbReference type="SUPFAM" id="SSF49562">
    <property type="entry name" value="C2 domain (Calcium/lipid-binding domain, CaLB)"/>
    <property type="match status" value="1"/>
</dbReference>
<dbReference type="CDD" id="cd00051">
    <property type="entry name" value="EFh"/>
    <property type="match status" value="1"/>
</dbReference>
<feature type="compositionally biased region" description="Acidic residues" evidence="4">
    <location>
        <begin position="257"/>
        <end position="275"/>
    </location>
</feature>
<evidence type="ECO:0000256" key="1">
    <source>
        <dbReference type="ARBA" id="ARBA00022837"/>
    </source>
</evidence>
<dbReference type="InterPro" id="IPR000008">
    <property type="entry name" value="C2_dom"/>
</dbReference>
<feature type="compositionally biased region" description="Polar residues" evidence="4">
    <location>
        <begin position="750"/>
        <end position="763"/>
    </location>
</feature>
<dbReference type="SUPFAM" id="SSF51045">
    <property type="entry name" value="WW domain"/>
    <property type="match status" value="2"/>
</dbReference>
<feature type="compositionally biased region" description="Basic and acidic residues" evidence="4">
    <location>
        <begin position="1012"/>
        <end position="1021"/>
    </location>
</feature>
<evidence type="ECO:0000256" key="3">
    <source>
        <dbReference type="SAM" id="Coils"/>
    </source>
</evidence>
<gene>
    <name evidence="8" type="ORF">TrLO_g10177</name>
</gene>
<feature type="domain" description="EF-hand" evidence="7">
    <location>
        <begin position="346"/>
        <end position="381"/>
    </location>
</feature>
<feature type="region of interest" description="Disordered" evidence="4">
    <location>
        <begin position="2022"/>
        <end position="2084"/>
    </location>
</feature>
<dbReference type="PROSITE" id="PS01159">
    <property type="entry name" value="WW_DOMAIN_1"/>
    <property type="match status" value="1"/>
</dbReference>
<dbReference type="Gene3D" id="2.20.70.10">
    <property type="match status" value="2"/>
</dbReference>
<dbReference type="Pfam" id="PF00168">
    <property type="entry name" value="C2"/>
    <property type="match status" value="2"/>
</dbReference>
<feature type="compositionally biased region" description="Basic and acidic residues" evidence="4">
    <location>
        <begin position="775"/>
        <end position="784"/>
    </location>
</feature>
<dbReference type="InterPro" id="IPR018247">
    <property type="entry name" value="EF_Hand_1_Ca_BS"/>
</dbReference>
<feature type="region of interest" description="Disordered" evidence="4">
    <location>
        <begin position="1"/>
        <end position="42"/>
    </location>
</feature>
<feature type="domain" description="Protein kinase" evidence="5">
    <location>
        <begin position="2413"/>
        <end position="2674"/>
    </location>
</feature>
<dbReference type="OrthoDB" id="195157at2759"/>
<evidence type="ECO:0008006" key="10">
    <source>
        <dbReference type="Google" id="ProtNLM"/>
    </source>
</evidence>
<feature type="compositionally biased region" description="Low complexity" evidence="4">
    <location>
        <begin position="1001"/>
        <end position="1011"/>
    </location>
</feature>
<feature type="domain" description="EF-hand" evidence="7">
    <location>
        <begin position="382"/>
        <end position="417"/>
    </location>
</feature>
<evidence type="ECO:0000313" key="9">
    <source>
        <dbReference type="Proteomes" id="UP001165122"/>
    </source>
</evidence>
<feature type="compositionally biased region" description="Polar residues" evidence="4">
    <location>
        <begin position="202"/>
        <end position="216"/>
    </location>
</feature>
<dbReference type="EMBL" id="BRXW01000130">
    <property type="protein sequence ID" value="GMI08834.1"/>
    <property type="molecule type" value="Genomic_DNA"/>
</dbReference>
<feature type="region of interest" description="Disordered" evidence="4">
    <location>
        <begin position="154"/>
        <end position="275"/>
    </location>
</feature>
<feature type="compositionally biased region" description="Basic and acidic residues" evidence="4">
    <location>
        <begin position="485"/>
        <end position="515"/>
    </location>
</feature>
<evidence type="ECO:0000259" key="7">
    <source>
        <dbReference type="PROSITE" id="PS50222"/>
    </source>
</evidence>
<dbReference type="SMART" id="SM00456">
    <property type="entry name" value="WW"/>
    <property type="match status" value="2"/>
</dbReference>
<dbReference type="InterPro" id="IPR002048">
    <property type="entry name" value="EF_hand_dom"/>
</dbReference>
<dbReference type="PANTHER" id="PTHR24361">
    <property type="entry name" value="MITOGEN-ACTIVATED KINASE KINASE KINASE"/>
    <property type="match status" value="1"/>
</dbReference>
<dbReference type="GO" id="GO:0004674">
    <property type="term" value="F:protein serine/threonine kinase activity"/>
    <property type="evidence" value="ECO:0007669"/>
    <property type="project" value="TreeGrafter"/>
</dbReference>
<evidence type="ECO:0000256" key="2">
    <source>
        <dbReference type="ARBA" id="ARBA00024334"/>
    </source>
</evidence>
<feature type="compositionally biased region" description="Basic and acidic residues" evidence="4">
    <location>
        <begin position="1036"/>
        <end position="1046"/>
    </location>
</feature>
<dbReference type="Pfam" id="PF00069">
    <property type="entry name" value="Pkinase"/>
    <property type="match status" value="1"/>
</dbReference>
<comment type="caution">
    <text evidence="8">The sequence shown here is derived from an EMBL/GenBank/DDBJ whole genome shotgun (WGS) entry which is preliminary data.</text>
</comment>
<keyword evidence="1" id="KW-0106">Calcium</keyword>
<dbReference type="Pfam" id="PF00397">
    <property type="entry name" value="WW"/>
    <property type="match status" value="1"/>
</dbReference>
<feature type="compositionally biased region" description="Basic and acidic residues" evidence="4">
    <location>
        <begin position="988"/>
        <end position="999"/>
    </location>
</feature>
<feature type="region of interest" description="Disordered" evidence="4">
    <location>
        <begin position="54"/>
        <end position="94"/>
    </location>
</feature>
<feature type="region of interest" description="Disordered" evidence="4">
    <location>
        <begin position="733"/>
        <end position="814"/>
    </location>
</feature>
<dbReference type="SMART" id="SM00054">
    <property type="entry name" value="EFh"/>
    <property type="match status" value="2"/>
</dbReference>
<feature type="compositionally biased region" description="Basic and acidic residues" evidence="4">
    <location>
        <begin position="734"/>
        <end position="746"/>
    </location>
</feature>
<dbReference type="SUPFAM" id="SSF47473">
    <property type="entry name" value="EF-hand"/>
    <property type="match status" value="1"/>
</dbReference>
<dbReference type="InterPro" id="IPR000719">
    <property type="entry name" value="Prot_kinase_dom"/>
</dbReference>
<sequence>MSTLNNLLDSASVEDEAPPTGSSQPSSEWVSKEDPASGIPRMVNEVTGEVKVEIDDGDGNVVQSKLTSQGPNRTLMGKSSNNQQPSPTKEEIDEVDAITSNLTDASGNKVNYDEDDDEYSVNAENLNLSSFGIEKLKIFGENTMNFMAKELEKDSELRANSVDDESSNALVIGSMSSSEPNGPMDDQIEASDNPWAEVEDPSSGSTYYHNLVTGESTWDRPQEMDLAPPSPEKSASPHKSEQAPTKNSQQIQKQQQEEEENDDDEEVELLDGEADEWPIVDQLVGSIGGDYAGKIGMKVTDYAALTGVKLDFSQLEDGGALTHTVEGTHEHTIEEVYLELDKLMLTNFHHINKTFRDIDINQDGTLQPNEFRAALKLHGMTMKDEAFELLWSDFDEDGDGSITYVEFVQRYIDKPDKELAPFHAWSIYPWRMVDAGNFVYYENEITGRTQREMPKPAFEKKIDALSRLTPRDPDEPDNGQYMWREGPEEERRRRRFERQQKKAKEKEDTRRRENPTDLEQVEDVLEDLVHTVEYELTEERLIEEYEAELELRSVWNPITYSYRMKDLPEGGQGQRDGYIHRGKFTRKLVADLPFLEAKITQAGELINWHPHAKKPYKNHGQSLWAKMADANIASTAFRGALKSVGKMGKAIQRRSRQSRDSGGDGFTLADLGAQALADIAKDEEVEKDKLTTALVGFTNSKDDTEETGKSNPTGMGGLLSAMKIKKMIGSPKAAAKEKIEDGKEGEGESATRTGGVTFGVNTKSGDDANPQGDGDADKNGDSTPKRRKLNLGLGNLLKSKPKEKDPNSPPVEKILAKDKPKEGMLKRMFKKKKTEEEIEEEEKHAKEVVYGEDHEKANKIVEEAKAIRDAKFKPWEHPREAPVDTARLYITLAMHAPQYFEEHTETVTKEDGTKEKKVVIDSYKRMRFEKKLVKEIAAVAGISTHHVTLDELTNRDTREGYYMGKDWMLGNEGEFKSAQAKYIEKQEKLEADREAKRNDGSLASRARSASDAMKRELEKRRNSITFPPLLSPSKKKQGEEKKDETTSLRSLANLSVPESQGGKVFFGEDVQLPAIGKDAEAPSTPKPEPKRRGAAVKGKRELMKQIKARNDAATGWMSSKNTAANQTIKKKKKLLSTAGHLNDVNMEKMLVEIKAKVADLEGVSHFQDDSPPKKDLTTKDKLMELGQGCFPVGETEGAAKKSTLLLKALRGKGSEHFRCVVVVTLTAMDDISAFVAAYRVSKAVEQGSRDVPTNGLISNAVKIKAEASGQKLFFDEWEHYWNFIISPVFFGYSTTHRFNPNKKNHKVILGPPKLKVEHTRLQELERDWDRACADYKREFVRGNVSEKFWTPEQLKAHTAKERAEFRLELHKKHLARVVRKQQLARSPEPWMRPRVKPKPFTLDDVEKWEKKYDKKASRKRKKDRTRKEKLHAENQIAIKKRVWDRKVEMWFLRKLLSYNPNKEKLSQKMSVLEREDSEALEKFVREEMDPVKIEEHNKLLRRKAELKQLEAEEITNIFNELKGVERMVKKRDILIKLSKSKKLKERARKTVGMRPILSHPEFINCFMVSPAKVSGFTSVEEFLTFCTIVAKVGTRYLQAKEAIKEEEAAEELKEEEKVSKRAQLKFLREEQAKKRAEQVEERKNFVSGNINGVFFKEDQKRKRDESGNVWEKFHHKCIIRPENSEHSYCCETRKKKWEYDMQEAHKVEQAWREGWEELHDTEKENKKVEYTALVENRIKAGKMRLTKMQTQTVKVLIDDMVSVVERRAWSEYEVADVLFDVCNRVSQDEARRLDKEHKIFEFHEVHTINDGVHRRKVSKKSCESMYNGLHDSVREDFGGFWAAVKGFHNMTTSSLQKYLFRWKYASDEELIGAVWELEKHENLPEGWHMYGDELGNVWYENDKTHESVWERPKSKHVIYYPEDDEEEEPDEFTLEVDKLATMRAPLGGSMELTDFTSSTTVEAEKERHKRRLSLKPQLPHALDVDGRHERRESNINHTTIADIGKNASMHGNFNFKKVAEGASQGPDVLDGNRKHHNHHEKLPHHENSPHHSHHHHHHHKDKREGEKGKAGEEEVPTAEAEVEKKPKSFSFLEKAETVHDKLAKARSLVKAEEANEKEPGKGGEAVASGVGSVIGDKVASKITIEMYDMDTFGKGDFLGQVNIPFAKLANPQQDVIEMELRRAEPGSINDAQSVENVTGVLGVTLTALELNDETDKVEKWTLKVLYAKKVAKADMFGKSDPICFVKWGKQEIGKTRCIKNTLNPVWDGTEEDTFALPTAEARAEDEKETDAMKRLMKKTSGLGTALKDRGKLFGKMLKKGMMQVKMFVGAATDANKKIIDEIQCRLDFWDEETTRQEMERRYLAREDMRQKKATEVLLRARERPLRDEQESGHRAFLEIVNMCRSLRSPLLRYKYHRTMTMSSHHEMLVQVQDPSSGKFFVAKMLPCEYDEDCERVIREAELIEDVVHPGIVRIKSVARHLIQHFTIDGSATQRWHLAAFVSDWCPGGKLVDYLRNIDYLNITARQMQMWCQQVAAGLKAIHELGITHRNLNPGNVYLDANGKAKVGGFMCFKTGRNPGCGFSYGRSDVGTPQVIAPEVDDGFEVSTKADIWAFGCCIYYWCTGTLPDLRQMGIDRALKNISLHFGNRVRGALRMCLQVHPEVRSNAEEIWMYLCVVDKMKEKKGRAMGRLRKMLTTNKKIDHGSHSKFGSMVDLAGQNKLKLKLLAMKDAKKAAGGSPAGSPEKA</sequence>
<dbReference type="SUPFAM" id="SSF56112">
    <property type="entry name" value="Protein kinase-like (PK-like)"/>
    <property type="match status" value="1"/>
</dbReference>
<feature type="domain" description="WW" evidence="6">
    <location>
        <begin position="1881"/>
        <end position="1914"/>
    </location>
</feature>
<dbReference type="PANTHER" id="PTHR24361:SF613">
    <property type="entry name" value="NUCLEAR RECEPTOR-BINDING PROTEIN-RELATED"/>
    <property type="match status" value="1"/>
</dbReference>
<dbReference type="GO" id="GO:0005737">
    <property type="term" value="C:cytoplasm"/>
    <property type="evidence" value="ECO:0007669"/>
    <property type="project" value="TreeGrafter"/>
</dbReference>
<evidence type="ECO:0000313" key="8">
    <source>
        <dbReference type="EMBL" id="GMI08834.1"/>
    </source>
</evidence>
<dbReference type="InterPro" id="IPR036020">
    <property type="entry name" value="WW_dom_sf"/>
</dbReference>
<proteinExistence type="inferred from homology"/>
<accession>A0A9W7CPP6</accession>
<dbReference type="InterPro" id="IPR011009">
    <property type="entry name" value="Kinase-like_dom_sf"/>
</dbReference>
<dbReference type="PROSITE" id="PS00018">
    <property type="entry name" value="EF_HAND_1"/>
    <property type="match status" value="2"/>
</dbReference>
<feature type="coiled-coil region" evidence="3">
    <location>
        <begin position="1596"/>
        <end position="1649"/>
    </location>
</feature>
<dbReference type="CDD" id="cd00030">
    <property type="entry name" value="C2"/>
    <property type="match status" value="1"/>
</dbReference>
<dbReference type="GO" id="GO:0005509">
    <property type="term" value="F:calcium ion binding"/>
    <property type="evidence" value="ECO:0007669"/>
    <property type="project" value="InterPro"/>
</dbReference>
<feature type="domain" description="WW" evidence="6">
    <location>
        <begin position="189"/>
        <end position="223"/>
    </location>
</feature>
<feature type="compositionally biased region" description="Basic and acidic residues" evidence="4">
    <location>
        <begin position="463"/>
        <end position="473"/>
    </location>
</feature>